<dbReference type="Proteomes" id="UP000325081">
    <property type="component" value="Unassembled WGS sequence"/>
</dbReference>
<proteinExistence type="predicted"/>
<dbReference type="EMBL" id="BKCP01008292">
    <property type="protein sequence ID" value="GER48709.1"/>
    <property type="molecule type" value="Genomic_DNA"/>
</dbReference>
<gene>
    <name evidence="1" type="ORF">STAS_25877</name>
</gene>
<name>A0A5A7QUH4_STRAF</name>
<organism evidence="1 2">
    <name type="scientific">Striga asiatica</name>
    <name type="common">Asiatic witchweed</name>
    <name type="synonym">Buchnera asiatica</name>
    <dbReference type="NCBI Taxonomy" id="4170"/>
    <lineage>
        <taxon>Eukaryota</taxon>
        <taxon>Viridiplantae</taxon>
        <taxon>Streptophyta</taxon>
        <taxon>Embryophyta</taxon>
        <taxon>Tracheophyta</taxon>
        <taxon>Spermatophyta</taxon>
        <taxon>Magnoliopsida</taxon>
        <taxon>eudicotyledons</taxon>
        <taxon>Gunneridae</taxon>
        <taxon>Pentapetalae</taxon>
        <taxon>asterids</taxon>
        <taxon>lamiids</taxon>
        <taxon>Lamiales</taxon>
        <taxon>Orobanchaceae</taxon>
        <taxon>Buchnereae</taxon>
        <taxon>Striga</taxon>
    </lineage>
</organism>
<protein>
    <submittedName>
        <fullName evidence="1">ATP synthase subunit alpha</fullName>
    </submittedName>
</protein>
<accession>A0A5A7QUH4</accession>
<sequence length="105" mass="12160">MELVDVNVILASILVEYVDEGREGEGFVLHVDSVLVNLLLEYVDCILHGEATVRRWVGVNILEKEARATKSDQERKEQRLERGVYRGYRIAVIEGRYSHRMKLDM</sequence>
<comment type="caution">
    <text evidence="1">The sequence shown here is derived from an EMBL/GenBank/DDBJ whole genome shotgun (WGS) entry which is preliminary data.</text>
</comment>
<dbReference type="AlphaFoldDB" id="A0A5A7QUH4"/>
<reference evidence="2" key="1">
    <citation type="journal article" date="2019" name="Curr. Biol.">
        <title>Genome Sequence of Striga asiatica Provides Insight into the Evolution of Plant Parasitism.</title>
        <authorList>
            <person name="Yoshida S."/>
            <person name="Kim S."/>
            <person name="Wafula E.K."/>
            <person name="Tanskanen J."/>
            <person name="Kim Y.M."/>
            <person name="Honaas L."/>
            <person name="Yang Z."/>
            <person name="Spallek T."/>
            <person name="Conn C.E."/>
            <person name="Ichihashi Y."/>
            <person name="Cheong K."/>
            <person name="Cui S."/>
            <person name="Der J.P."/>
            <person name="Gundlach H."/>
            <person name="Jiao Y."/>
            <person name="Hori C."/>
            <person name="Ishida J.K."/>
            <person name="Kasahara H."/>
            <person name="Kiba T."/>
            <person name="Kim M.S."/>
            <person name="Koo N."/>
            <person name="Laohavisit A."/>
            <person name="Lee Y.H."/>
            <person name="Lumba S."/>
            <person name="McCourt P."/>
            <person name="Mortimer J.C."/>
            <person name="Mutuku J.M."/>
            <person name="Nomura T."/>
            <person name="Sasaki-Sekimoto Y."/>
            <person name="Seto Y."/>
            <person name="Wang Y."/>
            <person name="Wakatake T."/>
            <person name="Sakakibara H."/>
            <person name="Demura T."/>
            <person name="Yamaguchi S."/>
            <person name="Yoneyama K."/>
            <person name="Manabe R.I."/>
            <person name="Nelson D.C."/>
            <person name="Schulman A.H."/>
            <person name="Timko M.P."/>
            <person name="dePamphilis C.W."/>
            <person name="Choi D."/>
            <person name="Shirasu K."/>
        </authorList>
    </citation>
    <scope>NUCLEOTIDE SEQUENCE [LARGE SCALE GENOMIC DNA]</scope>
    <source>
        <strain evidence="2">cv. UVA1</strain>
    </source>
</reference>
<evidence type="ECO:0000313" key="2">
    <source>
        <dbReference type="Proteomes" id="UP000325081"/>
    </source>
</evidence>
<evidence type="ECO:0000313" key="1">
    <source>
        <dbReference type="EMBL" id="GER48709.1"/>
    </source>
</evidence>
<keyword evidence="2" id="KW-1185">Reference proteome</keyword>